<feature type="compositionally biased region" description="Basic and acidic residues" evidence="1">
    <location>
        <begin position="732"/>
        <end position="751"/>
    </location>
</feature>
<name>A0A7J6CWG7_9TELE</name>
<keyword evidence="3" id="KW-1185">Reference proteome</keyword>
<feature type="region of interest" description="Disordered" evidence="1">
    <location>
        <begin position="1"/>
        <end position="102"/>
    </location>
</feature>
<organism evidence="2 3">
    <name type="scientific">Onychostoma macrolepis</name>
    <dbReference type="NCBI Taxonomy" id="369639"/>
    <lineage>
        <taxon>Eukaryota</taxon>
        <taxon>Metazoa</taxon>
        <taxon>Chordata</taxon>
        <taxon>Craniata</taxon>
        <taxon>Vertebrata</taxon>
        <taxon>Euteleostomi</taxon>
        <taxon>Actinopterygii</taxon>
        <taxon>Neopterygii</taxon>
        <taxon>Teleostei</taxon>
        <taxon>Ostariophysi</taxon>
        <taxon>Cypriniformes</taxon>
        <taxon>Cyprinidae</taxon>
        <taxon>Acrossocheilinae</taxon>
        <taxon>Onychostoma</taxon>
    </lineage>
</organism>
<feature type="compositionally biased region" description="Basic residues" evidence="1">
    <location>
        <begin position="266"/>
        <end position="284"/>
    </location>
</feature>
<feature type="region of interest" description="Disordered" evidence="1">
    <location>
        <begin position="582"/>
        <end position="613"/>
    </location>
</feature>
<evidence type="ECO:0000256" key="1">
    <source>
        <dbReference type="SAM" id="MobiDB-lite"/>
    </source>
</evidence>
<feature type="compositionally biased region" description="Basic and acidic residues" evidence="1">
    <location>
        <begin position="253"/>
        <end position="265"/>
    </location>
</feature>
<feature type="region of interest" description="Disordered" evidence="1">
    <location>
        <begin position="709"/>
        <end position="754"/>
    </location>
</feature>
<evidence type="ECO:0000313" key="3">
    <source>
        <dbReference type="Proteomes" id="UP000579812"/>
    </source>
</evidence>
<comment type="caution">
    <text evidence="2">The sequence shown here is derived from an EMBL/GenBank/DDBJ whole genome shotgun (WGS) entry which is preliminary data.</text>
</comment>
<feature type="compositionally biased region" description="Low complexity" evidence="1">
    <location>
        <begin position="77"/>
        <end position="89"/>
    </location>
</feature>
<gene>
    <name evidence="2" type="ORF">G5714_008719</name>
</gene>
<dbReference type="EMBL" id="JAAMOB010000007">
    <property type="protein sequence ID" value="KAF4111688.1"/>
    <property type="molecule type" value="Genomic_DNA"/>
</dbReference>
<evidence type="ECO:0000313" key="2">
    <source>
        <dbReference type="EMBL" id="KAF4111688.1"/>
    </source>
</evidence>
<feature type="region of interest" description="Disordered" evidence="1">
    <location>
        <begin position="537"/>
        <end position="564"/>
    </location>
</feature>
<feature type="compositionally biased region" description="Basic residues" evidence="1">
    <location>
        <begin position="583"/>
        <end position="596"/>
    </location>
</feature>
<feature type="compositionally biased region" description="Basic and acidic residues" evidence="1">
    <location>
        <begin position="29"/>
        <end position="41"/>
    </location>
</feature>
<reference evidence="2 3" key="1">
    <citation type="submission" date="2020-04" db="EMBL/GenBank/DDBJ databases">
        <title>Chromosome-level genome assembly of a cyprinid fish Onychostoma macrolepis by integration of Nanopore Sequencing, Bionano and Hi-C technology.</title>
        <authorList>
            <person name="Wang D."/>
        </authorList>
    </citation>
    <scope>NUCLEOTIDE SEQUENCE [LARGE SCALE GENOMIC DNA]</scope>
    <source>
        <strain evidence="2">SWU-2019</strain>
        <tissue evidence="2">Muscle</tissue>
    </source>
</reference>
<protein>
    <submittedName>
        <fullName evidence="2">Uncharacterized protein</fullName>
    </submittedName>
</protein>
<dbReference type="Proteomes" id="UP000579812">
    <property type="component" value="Unassembled WGS sequence"/>
</dbReference>
<accession>A0A7J6CWG7</accession>
<feature type="compositionally biased region" description="Basic and acidic residues" evidence="1">
    <location>
        <begin position="544"/>
        <end position="562"/>
    </location>
</feature>
<dbReference type="AlphaFoldDB" id="A0A7J6CWG7"/>
<proteinExistence type="predicted"/>
<sequence>MERTVTEDTEAVLSLQEHLSSSTAHLAKRRESSDARPRRDQTPQPSDADSLLKLMETSPASVGELEESHQGLHPGPSVVSDALRSSSSAHITNTRHPPHLQPSLHFPTSVQKHNVKPVPLFADVNPSFLVHPHAMPSWPVLVPHLSASASRHQPFCPVYTPLPCKASFRAVVACEDPIRTHADGSAPDVQGCFRRRQRLFCSARSDAEALACFFTSVVPAPDLPLSSAQDWRNTSDSQRQQYYTAAQMFTETEEQHKNANRADRNHKGRRPQHSSGKVKKTAKRCKKEPLLQDLAESALTEYSQVMDSLESKVTEGSEVTDEEDVCALFLNQMLNDSESMTEAGFDMDYINSLLSSDQNISDVLKDNPEPVAGCSDWTPSTVSEAQSLPPSAIQLDLSPFNGTNLLLSEDPMMENKLAPFQDNVKDQTVFQMFTEPLLANPESQSSQTDLNASVQETLHLDLQDFGPEADGNLKHKTLYVDELNSATQSNCFSLQNYKSHHASFPHSVKHGPEPLEALVNGEEITVVRPKTEKYMNVGSAKGNNKMDLDIPDDSQRTRKDCNKQTNLKESLKIDQIEENNVKNKSKKHRRQHRRQKITLPVMRTSSKLDDKDERRLKTIKYQTQRKSANATKHEASEQETDLIKINMKRVELQNISEATSSAMEGRRASLRQQVRKIRDEHLDDEFERRQRRLKMGGRVGNQRTIKTERDGAKTYQCSEGGRPKKQGNLSVEEDRGDFRRKTEAHQRLRRETRPKRNVKVTNVSEKVYEMST</sequence>
<feature type="region of interest" description="Disordered" evidence="1">
    <location>
        <begin position="253"/>
        <end position="284"/>
    </location>
</feature>